<feature type="domain" description="Anti-sigma-28 factor FlgM C-terminal" evidence="2">
    <location>
        <begin position="51"/>
        <end position="94"/>
    </location>
</feature>
<keyword evidence="4" id="KW-1185">Reference proteome</keyword>
<evidence type="ECO:0000313" key="3">
    <source>
        <dbReference type="EMBL" id="VVE22660.1"/>
    </source>
</evidence>
<evidence type="ECO:0000313" key="4">
    <source>
        <dbReference type="Proteomes" id="UP000367825"/>
    </source>
</evidence>
<evidence type="ECO:0000259" key="2">
    <source>
        <dbReference type="Pfam" id="PF04316"/>
    </source>
</evidence>
<dbReference type="EMBL" id="CABPSC010000013">
    <property type="protein sequence ID" value="VVE22660.1"/>
    <property type="molecule type" value="Genomic_DNA"/>
</dbReference>
<dbReference type="InterPro" id="IPR035890">
    <property type="entry name" value="Anti-sigma-28_factor_FlgM_sf"/>
</dbReference>
<dbReference type="OrthoDB" id="8943859at2"/>
<reference evidence="3 4" key="1">
    <citation type="submission" date="2019-08" db="EMBL/GenBank/DDBJ databases">
        <authorList>
            <person name="Peeters C."/>
        </authorList>
    </citation>
    <scope>NUCLEOTIDE SEQUENCE [LARGE SCALE GENOMIC DNA]</scope>
    <source>
        <strain evidence="3 4">LMG 31109</strain>
    </source>
</reference>
<dbReference type="SUPFAM" id="SSF101498">
    <property type="entry name" value="Anti-sigma factor FlgM"/>
    <property type="match status" value="1"/>
</dbReference>
<keyword evidence="3" id="KW-0969">Cilium</keyword>
<protein>
    <submittedName>
        <fullName evidence="3">Flagellar biosynthesis anti-sigma factor FlgM</fullName>
    </submittedName>
</protein>
<accession>A0A5E4WGQ2</accession>
<sequence>MTKIDSISSIAPIDGAPVRRTAAEARRPSMSSAALAGRPARTAPQGAGEWLMNARAAIESVPRVDAVKVARLKAMLANGDLPFDGERVADCILDRHGMVR</sequence>
<dbReference type="AlphaFoldDB" id="A0A5E4WGQ2"/>
<dbReference type="Proteomes" id="UP000367825">
    <property type="component" value="Unassembled WGS sequence"/>
</dbReference>
<feature type="region of interest" description="Disordered" evidence="1">
    <location>
        <begin position="18"/>
        <end position="44"/>
    </location>
</feature>
<gene>
    <name evidence="3" type="ORF">PNO31109_03214</name>
</gene>
<evidence type="ECO:0000256" key="1">
    <source>
        <dbReference type="SAM" id="MobiDB-lite"/>
    </source>
</evidence>
<dbReference type="InterPro" id="IPR031316">
    <property type="entry name" value="FlgM_C"/>
</dbReference>
<keyword evidence="3" id="KW-0282">Flagellum</keyword>
<organism evidence="3 4">
    <name type="scientific">Pandoraea nosoerga</name>
    <dbReference type="NCBI Taxonomy" id="2508296"/>
    <lineage>
        <taxon>Bacteria</taxon>
        <taxon>Pseudomonadati</taxon>
        <taxon>Pseudomonadota</taxon>
        <taxon>Betaproteobacteria</taxon>
        <taxon>Burkholderiales</taxon>
        <taxon>Burkholderiaceae</taxon>
        <taxon>Pandoraea</taxon>
    </lineage>
</organism>
<name>A0A5E4WGQ2_9BURK</name>
<dbReference type="RefSeq" id="WP_150556481.1">
    <property type="nucleotide sequence ID" value="NZ_CABPSC010000013.1"/>
</dbReference>
<dbReference type="Pfam" id="PF04316">
    <property type="entry name" value="FlgM"/>
    <property type="match status" value="1"/>
</dbReference>
<proteinExistence type="predicted"/>
<keyword evidence="3" id="KW-0966">Cell projection</keyword>